<dbReference type="InterPro" id="IPR003593">
    <property type="entry name" value="AAA+_ATPase"/>
</dbReference>
<dbReference type="InterPro" id="IPR011527">
    <property type="entry name" value="ABC1_TM_dom"/>
</dbReference>
<feature type="transmembrane region" description="Helical" evidence="11">
    <location>
        <begin position="537"/>
        <end position="562"/>
    </location>
</feature>
<dbReference type="Gene3D" id="3.40.50.300">
    <property type="entry name" value="P-loop containing nucleotide triphosphate hydrolases"/>
    <property type="match status" value="2"/>
</dbReference>
<dbReference type="CDD" id="cd18580">
    <property type="entry name" value="ABC_6TM_ABCC_D2"/>
    <property type="match status" value="1"/>
</dbReference>
<feature type="transmembrane region" description="Helical" evidence="11">
    <location>
        <begin position="934"/>
        <end position="961"/>
    </location>
</feature>
<dbReference type="EMBL" id="NHZQ01000083">
    <property type="protein sequence ID" value="PSK54339.1"/>
    <property type="molecule type" value="Genomic_DNA"/>
</dbReference>
<keyword evidence="7 11" id="KW-1133">Transmembrane helix</keyword>
<dbReference type="SUPFAM" id="SSF52540">
    <property type="entry name" value="P-loop containing nucleoside triphosphate hydrolases"/>
    <property type="match status" value="2"/>
</dbReference>
<dbReference type="CDD" id="cd03244">
    <property type="entry name" value="ABCC_MRP_domain2"/>
    <property type="match status" value="1"/>
</dbReference>
<evidence type="ECO:0000256" key="10">
    <source>
        <dbReference type="SAM" id="MobiDB-lite"/>
    </source>
</evidence>
<dbReference type="STRING" id="40998.A0A2P8A1K1"/>
<dbReference type="GO" id="GO:0140359">
    <property type="term" value="F:ABC-type transporter activity"/>
    <property type="evidence" value="ECO:0007669"/>
    <property type="project" value="InterPro"/>
</dbReference>
<comment type="subcellular location">
    <subcellularLocation>
        <location evidence="1">Cell membrane</location>
        <topology evidence="1">Multi-pass membrane protein</topology>
    </subcellularLocation>
</comment>
<dbReference type="SMART" id="SM00382">
    <property type="entry name" value="AAA"/>
    <property type="match status" value="2"/>
</dbReference>
<dbReference type="PROSITE" id="PS50893">
    <property type="entry name" value="ABC_TRANSPORTER_2"/>
    <property type="match status" value="2"/>
</dbReference>
<evidence type="ECO:0000313" key="15">
    <source>
        <dbReference type="Proteomes" id="UP000243723"/>
    </source>
</evidence>
<evidence type="ECO:0000256" key="11">
    <source>
        <dbReference type="SAM" id="Phobius"/>
    </source>
</evidence>
<evidence type="ECO:0000256" key="6">
    <source>
        <dbReference type="ARBA" id="ARBA00022840"/>
    </source>
</evidence>
<evidence type="ECO:0000256" key="9">
    <source>
        <dbReference type="ARBA" id="ARBA00023180"/>
    </source>
</evidence>
<gene>
    <name evidence="14" type="ORF">B9Z65_3458</name>
</gene>
<dbReference type="PROSITE" id="PS00211">
    <property type="entry name" value="ABC_TRANSPORTER_1"/>
    <property type="match status" value="2"/>
</dbReference>
<feature type="domain" description="ABC transmembrane type-1" evidence="13">
    <location>
        <begin position="281"/>
        <end position="557"/>
    </location>
</feature>
<dbReference type="PANTHER" id="PTHR24223:SF399">
    <property type="entry name" value="ABC TRANSPORTER ATNG"/>
    <property type="match status" value="1"/>
</dbReference>
<dbReference type="InterPro" id="IPR050173">
    <property type="entry name" value="ABC_transporter_C-like"/>
</dbReference>
<dbReference type="Pfam" id="PF00005">
    <property type="entry name" value="ABC_tran"/>
    <property type="match status" value="2"/>
</dbReference>
<keyword evidence="2" id="KW-0813">Transport</keyword>
<keyword evidence="9" id="KW-0325">Glycoprotein</keyword>
<dbReference type="InterPro" id="IPR027417">
    <property type="entry name" value="P-loop_NTPase"/>
</dbReference>
<feature type="transmembrane region" description="Helical" evidence="11">
    <location>
        <begin position="37"/>
        <end position="59"/>
    </location>
</feature>
<dbReference type="InterPro" id="IPR003439">
    <property type="entry name" value="ABC_transporter-like_ATP-bd"/>
</dbReference>
<feature type="transmembrane region" description="Helical" evidence="11">
    <location>
        <begin position="1122"/>
        <end position="1145"/>
    </location>
</feature>
<keyword evidence="3" id="KW-1003">Cell membrane</keyword>
<dbReference type="Gene3D" id="1.20.1560.10">
    <property type="entry name" value="ABC transporter type 1, transmembrane domain"/>
    <property type="match status" value="2"/>
</dbReference>
<dbReference type="Pfam" id="PF24357">
    <property type="entry name" value="TMD0_ABC"/>
    <property type="match status" value="1"/>
</dbReference>
<dbReference type="Pfam" id="PF00664">
    <property type="entry name" value="ABC_membrane"/>
    <property type="match status" value="2"/>
</dbReference>
<dbReference type="FunFam" id="3.40.50.300:FF:000838">
    <property type="entry name" value="ABC multidrug transporter (Eurofung)"/>
    <property type="match status" value="1"/>
</dbReference>
<accession>A0A2P8A1K1</accession>
<evidence type="ECO:0000313" key="14">
    <source>
        <dbReference type="EMBL" id="PSK54339.1"/>
    </source>
</evidence>
<evidence type="ECO:0000259" key="13">
    <source>
        <dbReference type="PROSITE" id="PS50929"/>
    </source>
</evidence>
<feature type="domain" description="ABC transmembrane type-1" evidence="13">
    <location>
        <begin position="903"/>
        <end position="1180"/>
    </location>
</feature>
<keyword evidence="5" id="KW-0547">Nucleotide-binding</keyword>
<feature type="transmembrane region" description="Helical" evidence="11">
    <location>
        <begin position="409"/>
        <end position="429"/>
    </location>
</feature>
<dbReference type="GO" id="GO:0016887">
    <property type="term" value="F:ATP hydrolysis activity"/>
    <property type="evidence" value="ECO:0007669"/>
    <property type="project" value="InterPro"/>
</dbReference>
<feature type="region of interest" description="Disordered" evidence="10">
    <location>
        <begin position="840"/>
        <end position="880"/>
    </location>
</feature>
<evidence type="ECO:0000256" key="3">
    <source>
        <dbReference type="ARBA" id="ARBA00022475"/>
    </source>
</evidence>
<dbReference type="CDD" id="cd18579">
    <property type="entry name" value="ABC_6TM_ABCC_D1"/>
    <property type="match status" value="1"/>
</dbReference>
<dbReference type="PROSITE" id="PS50929">
    <property type="entry name" value="ABC_TM1F"/>
    <property type="match status" value="2"/>
</dbReference>
<dbReference type="FunFam" id="1.20.1560.10:FF:000055">
    <property type="entry name" value="ABC multidrug transporter (Eurofung)"/>
    <property type="match status" value="1"/>
</dbReference>
<keyword evidence="6" id="KW-0067">ATP-binding</keyword>
<dbReference type="GO" id="GO:0005886">
    <property type="term" value="C:plasma membrane"/>
    <property type="evidence" value="ECO:0007669"/>
    <property type="project" value="UniProtKB-SubCell"/>
</dbReference>
<reference evidence="14 15" key="1">
    <citation type="submission" date="2017-05" db="EMBL/GenBank/DDBJ databases">
        <title>Draft genome sequence of Elsinoe australis.</title>
        <authorList>
            <person name="Cheng Q."/>
        </authorList>
    </citation>
    <scope>NUCLEOTIDE SEQUENCE [LARGE SCALE GENOMIC DNA]</scope>
    <source>
        <strain evidence="14 15">NL1</strain>
    </source>
</reference>
<sequence>MDAFADSCGPAADNAFGPAIAAPCRDTFDFTLAFEQYFFTIVPSAILILAVPLRLWGVLRLKPRVAGLPLRFLKLSAIVVLASLQLAILASWASDSSLPAHVPSIAAHGVAFVGCILLGLLSYFEHSRSIRPSFLLNAYLFLTVLLDAATLRTLWLLPDIQSSLPPLYTASFAVKVVLLVLEALGKRRYFNSTTQPRSPEEWSGLYSQAFMWWLNDLIWKGADHLLHPTDLYPIVKEMTSQVLHHRFSRYQAKNVGRSLELKWALLSLLKVPLLLPVIPRLIQLAFTIGQPFLLRRLLRFLTERDNGQDVRIGYGLIGAYGLIYFGMAVSSTFYWHRHYRFLFAVRGSLIAAIYSKAMKLDITRETSASSVTMMSTDVERIVRGLLDFHELWAHVLQVGIATWLIRTELGIAWVGPVTVSLLAAVLTMASTTYTTRYQVKWITATQTRISFTTSVLGAIKSIKICGLGPKILQLLQKARSDEMKTGTGFRNSLAWTAVLANVPMLISPVVTFVIVAIDATRAGSGVAATSLFTTLSLLILLAEPLFTLFVGLVEFMSGLACFERIEQHLNAEDLQDYRTLSPGPSDNAEPLSFAASPLNFLRSMSSSQVISIRKGCFGWSEDAEPVLRDISMSVHQGQGIGLTGPVACGKSTLLKALLGETPLSKGDITISETEVSYCDQSSWLINASVQRNITMFSPWDANLYSEVIHSCNLGQDLLSFPKGDKTAVGSKGYALSGGQRQRLSLARALYARKKLALFDDVLSQLDRSTQNVVFHRVFGRNGLLRKNKVSFILVTHSEEFLERLDATFQLTDEGEIAGSSAYGEVSMALTRNIRRPFGTPYENFSREDSSASTTDSPMSFSPESNSNVGQPRQPSKDTDRIRQTGDVSVYRYYFSSLDWKIGAIFLALQFCYAFLSAFPAVWLKWWTDLDDPQANVYFVAAYGAFQVGALTACGLVTLFTFNVMSVRTGLALHKILASTIMRAPYALMSKQDSGSLLNRFSQDVQLLDMSLPLALQVVVTNTLICLAQLGLIASASAWIIVSYPFLFSVFYLVQKFYLKTYRQIRYLDLEEKAPLYSHFIESMDGLATIRAFKWTQASIDKNLELIDKSQRPFYLLYIIQRWLVLVLDLIIAGLAVVLVGITVAMRDTISPGFTGVALTQIISFSSLVKLGILFWAQMETAIGAVARIRQFSRDTPDESAGGNAIEPDQGWPSQGQIVVENIVARYSPDAEHPTLNGISMTIKAGQKVGICGRTGSGKSSFVLALLRMIDADEGSIIIDGLNITSVPKESLRSRLISVAEEPFFISGTVRDNLTLYSESSNQDLETALNKVKLWSAVEAAGGLDVQLEKVAFSHGQRQLFNLARALLKPQGKVLILDEFTSSIDLETEKQIQQVVHSEFWNHTILSVAHRLDTILDYDKIAVMEEGKVVEFDEPRRLLESESKFKQLYQANATHCR</sequence>
<dbReference type="InterPro" id="IPR056227">
    <property type="entry name" value="TMD0_ABC"/>
</dbReference>
<dbReference type="SUPFAM" id="SSF90123">
    <property type="entry name" value="ABC transporter transmembrane region"/>
    <property type="match status" value="2"/>
</dbReference>
<organism evidence="14 15">
    <name type="scientific">Elsinoe australis</name>
    <dbReference type="NCBI Taxonomy" id="40998"/>
    <lineage>
        <taxon>Eukaryota</taxon>
        <taxon>Fungi</taxon>
        <taxon>Dikarya</taxon>
        <taxon>Ascomycota</taxon>
        <taxon>Pezizomycotina</taxon>
        <taxon>Dothideomycetes</taxon>
        <taxon>Dothideomycetidae</taxon>
        <taxon>Myriangiales</taxon>
        <taxon>Elsinoaceae</taxon>
        <taxon>Elsinoe</taxon>
    </lineage>
</organism>
<feature type="transmembrane region" description="Helical" evidence="11">
    <location>
        <begin position="105"/>
        <end position="124"/>
    </location>
</feature>
<dbReference type="InterPro" id="IPR044726">
    <property type="entry name" value="ABCC_6TM_D2"/>
</dbReference>
<protein>
    <submittedName>
        <fullName evidence="14">Metal resistance protein YCF1</fullName>
    </submittedName>
</protein>
<keyword evidence="15" id="KW-1185">Reference proteome</keyword>
<feature type="transmembrane region" description="Helical" evidence="11">
    <location>
        <begin position="1035"/>
        <end position="1053"/>
    </location>
</feature>
<evidence type="ECO:0000256" key="1">
    <source>
        <dbReference type="ARBA" id="ARBA00004651"/>
    </source>
</evidence>
<proteinExistence type="predicted"/>
<evidence type="ECO:0000256" key="2">
    <source>
        <dbReference type="ARBA" id="ARBA00022448"/>
    </source>
</evidence>
<feature type="transmembrane region" description="Helical" evidence="11">
    <location>
        <begin position="71"/>
        <end position="93"/>
    </location>
</feature>
<dbReference type="OrthoDB" id="6500128at2759"/>
<feature type="compositionally biased region" description="Polar residues" evidence="10">
    <location>
        <begin position="850"/>
        <end position="873"/>
    </location>
</feature>
<feature type="domain" description="ABC transporter" evidence="12">
    <location>
        <begin position="607"/>
        <end position="838"/>
    </location>
</feature>
<feature type="transmembrane region" description="Helical" evidence="11">
    <location>
        <begin position="901"/>
        <end position="922"/>
    </location>
</feature>
<feature type="transmembrane region" description="Helical" evidence="11">
    <location>
        <begin position="167"/>
        <end position="185"/>
    </location>
</feature>
<evidence type="ECO:0000256" key="5">
    <source>
        <dbReference type="ARBA" id="ARBA00022741"/>
    </source>
</evidence>
<dbReference type="PANTHER" id="PTHR24223">
    <property type="entry name" value="ATP-BINDING CASSETTE SUB-FAMILY C"/>
    <property type="match status" value="1"/>
</dbReference>
<dbReference type="Proteomes" id="UP000243723">
    <property type="component" value="Unassembled WGS sequence"/>
</dbReference>
<dbReference type="InterPro" id="IPR017871">
    <property type="entry name" value="ABC_transporter-like_CS"/>
</dbReference>
<evidence type="ECO:0000256" key="7">
    <source>
        <dbReference type="ARBA" id="ARBA00022989"/>
    </source>
</evidence>
<evidence type="ECO:0000259" key="12">
    <source>
        <dbReference type="PROSITE" id="PS50893"/>
    </source>
</evidence>
<dbReference type="InterPro" id="IPR044746">
    <property type="entry name" value="ABCC_6TM_D1"/>
</dbReference>
<dbReference type="FunFam" id="1.20.1560.10:FF:000066">
    <property type="entry name" value="ABC multidrug transporter (Eurofung)"/>
    <property type="match status" value="1"/>
</dbReference>
<feature type="transmembrane region" description="Helical" evidence="11">
    <location>
        <begin position="136"/>
        <end position="155"/>
    </location>
</feature>
<feature type="domain" description="ABC transporter" evidence="12">
    <location>
        <begin position="1217"/>
        <end position="1450"/>
    </location>
</feature>
<keyword evidence="8 11" id="KW-0472">Membrane</keyword>
<dbReference type="InterPro" id="IPR036640">
    <property type="entry name" value="ABC1_TM_sf"/>
</dbReference>
<keyword evidence="4 11" id="KW-0812">Transmembrane</keyword>
<feature type="transmembrane region" description="Helical" evidence="11">
    <location>
        <begin position="1009"/>
        <end position="1029"/>
    </location>
</feature>
<evidence type="ECO:0000256" key="8">
    <source>
        <dbReference type="ARBA" id="ARBA00023136"/>
    </source>
</evidence>
<name>A0A2P8A1K1_9PEZI</name>
<feature type="transmembrane region" description="Helical" evidence="11">
    <location>
        <begin position="1157"/>
        <end position="1176"/>
    </location>
</feature>
<dbReference type="GO" id="GO:0005524">
    <property type="term" value="F:ATP binding"/>
    <property type="evidence" value="ECO:0007669"/>
    <property type="project" value="UniProtKB-KW"/>
</dbReference>
<comment type="caution">
    <text evidence="14">The sequence shown here is derived from an EMBL/GenBank/DDBJ whole genome shotgun (WGS) entry which is preliminary data.</text>
</comment>
<feature type="transmembrane region" description="Helical" evidence="11">
    <location>
        <begin position="312"/>
        <end position="335"/>
    </location>
</feature>
<evidence type="ECO:0000256" key="4">
    <source>
        <dbReference type="ARBA" id="ARBA00022692"/>
    </source>
</evidence>
<feature type="transmembrane region" description="Helical" evidence="11">
    <location>
        <begin position="493"/>
        <end position="517"/>
    </location>
</feature>